<name>A0A830GFF6_9EURY</name>
<proteinExistence type="predicted"/>
<accession>A0A830GFF6</accession>
<reference evidence="1" key="1">
    <citation type="journal article" date="2014" name="Int. J. Syst. Evol. Microbiol.">
        <title>Complete genome sequence of Corynebacterium casei LMG S-19264T (=DSM 44701T), isolated from a smear-ripened cheese.</title>
        <authorList>
            <consortium name="US DOE Joint Genome Institute (JGI-PGF)"/>
            <person name="Walter F."/>
            <person name="Albersmeier A."/>
            <person name="Kalinowski J."/>
            <person name="Ruckert C."/>
        </authorList>
    </citation>
    <scope>NUCLEOTIDE SEQUENCE</scope>
    <source>
        <strain evidence="1">JCM 17820</strain>
    </source>
</reference>
<comment type="caution">
    <text evidence="1">The sequence shown here is derived from an EMBL/GenBank/DDBJ whole genome shotgun (WGS) entry which is preliminary data.</text>
</comment>
<protein>
    <submittedName>
        <fullName evidence="1">Uncharacterized protein</fullName>
    </submittedName>
</protein>
<reference evidence="1" key="2">
    <citation type="submission" date="2020-09" db="EMBL/GenBank/DDBJ databases">
        <authorList>
            <person name="Sun Q."/>
            <person name="Ohkuma M."/>
        </authorList>
    </citation>
    <scope>NUCLEOTIDE SEQUENCE</scope>
    <source>
        <strain evidence="1">JCM 17820</strain>
    </source>
</reference>
<gene>
    <name evidence="1" type="ORF">GCM10009030_00850</name>
</gene>
<dbReference type="AlphaFoldDB" id="A0A830GFF6"/>
<evidence type="ECO:0000313" key="2">
    <source>
        <dbReference type="Proteomes" id="UP000605784"/>
    </source>
</evidence>
<sequence length="92" mass="10547">MSESAGVPEPDFEELRAAVERLLDETVDREDALAVSVENLEVDVPIRFGDDAPRARWRFDGDVTITVDGIRQPLREWIELHEERTVERPSDD</sequence>
<keyword evidence="2" id="KW-1185">Reference proteome</keyword>
<dbReference type="EMBL" id="BMOU01000001">
    <property type="protein sequence ID" value="GGN84896.1"/>
    <property type="molecule type" value="Genomic_DNA"/>
</dbReference>
<organism evidence="1 2">
    <name type="scientific">Haloarcula pellucida</name>
    <dbReference type="NCBI Taxonomy" id="1427151"/>
    <lineage>
        <taxon>Archaea</taxon>
        <taxon>Methanobacteriati</taxon>
        <taxon>Methanobacteriota</taxon>
        <taxon>Stenosarchaea group</taxon>
        <taxon>Halobacteria</taxon>
        <taxon>Halobacteriales</taxon>
        <taxon>Haloarculaceae</taxon>
        <taxon>Haloarcula</taxon>
    </lineage>
</organism>
<dbReference type="RefSeq" id="WP_188993524.1">
    <property type="nucleotide sequence ID" value="NZ_BMOU01000001.1"/>
</dbReference>
<evidence type="ECO:0000313" key="1">
    <source>
        <dbReference type="EMBL" id="GGN84896.1"/>
    </source>
</evidence>
<dbReference type="Proteomes" id="UP000605784">
    <property type="component" value="Unassembled WGS sequence"/>
</dbReference>